<dbReference type="AlphaFoldDB" id="A0A9W6DGH1"/>
<evidence type="ECO:0000313" key="2">
    <source>
        <dbReference type="Proteomes" id="UP001144256"/>
    </source>
</evidence>
<name>A0A9W6DGH1_9FIRM</name>
<dbReference type="RefSeq" id="WP_281819778.1">
    <property type="nucleotide sequence ID" value="NZ_BRLB01000031.1"/>
</dbReference>
<protein>
    <submittedName>
        <fullName evidence="1">Uncharacterized protein</fullName>
    </submittedName>
</protein>
<reference evidence="1" key="1">
    <citation type="submission" date="2022-06" db="EMBL/GenBank/DDBJ databases">
        <title>Vallitalea longa sp. nov., an anaerobic bacterium isolated from marine sediment.</title>
        <authorList>
            <person name="Hirano S."/>
            <person name="Terahara T."/>
            <person name="Mori K."/>
            <person name="Hamada M."/>
            <person name="Matsumoto R."/>
            <person name="Kobayashi T."/>
        </authorList>
    </citation>
    <scope>NUCLEOTIDE SEQUENCE</scope>
    <source>
        <strain evidence="1">SH18-1</strain>
    </source>
</reference>
<gene>
    <name evidence="1" type="ORF">SH1V18_47760</name>
</gene>
<proteinExistence type="predicted"/>
<evidence type="ECO:0000313" key="1">
    <source>
        <dbReference type="EMBL" id="GKX32296.1"/>
    </source>
</evidence>
<dbReference type="EMBL" id="BRLB01000031">
    <property type="protein sequence ID" value="GKX32296.1"/>
    <property type="molecule type" value="Genomic_DNA"/>
</dbReference>
<keyword evidence="2" id="KW-1185">Reference proteome</keyword>
<organism evidence="1 2">
    <name type="scientific">Vallitalea longa</name>
    <dbReference type="NCBI Taxonomy" id="2936439"/>
    <lineage>
        <taxon>Bacteria</taxon>
        <taxon>Bacillati</taxon>
        <taxon>Bacillota</taxon>
        <taxon>Clostridia</taxon>
        <taxon>Lachnospirales</taxon>
        <taxon>Vallitaleaceae</taxon>
        <taxon>Vallitalea</taxon>
    </lineage>
</organism>
<accession>A0A9W6DGH1</accession>
<comment type="caution">
    <text evidence="1">The sequence shown here is derived from an EMBL/GenBank/DDBJ whole genome shotgun (WGS) entry which is preliminary data.</text>
</comment>
<dbReference type="Proteomes" id="UP001144256">
    <property type="component" value="Unassembled WGS sequence"/>
</dbReference>
<sequence length="175" mass="20859">MKSLRDIQYNYKLYDNGVVQSITYNLDKISELKELFSKINLNDNFDSNDFITDMMKLCWFGQTSSIVLSLTGETKNEKRYKVKDILIDYQIGKDFFDLNLILENSGKQVYEIDFKNIVIEKINKNNYTNEIIGFYKYYIECDMTAYEIKSNEKEKVKSENKREDLYRIIFDIKGK</sequence>